<feature type="compositionally biased region" description="Low complexity" evidence="1">
    <location>
        <begin position="171"/>
        <end position="187"/>
    </location>
</feature>
<accession>A0A6J4TCI6</accession>
<feature type="region of interest" description="Disordered" evidence="1">
    <location>
        <begin position="1"/>
        <end position="90"/>
    </location>
</feature>
<dbReference type="AlphaFoldDB" id="A0A6J4TCI6"/>
<protein>
    <submittedName>
        <fullName evidence="2">Uncharacterized protein</fullName>
    </submittedName>
</protein>
<feature type="region of interest" description="Disordered" evidence="1">
    <location>
        <begin position="270"/>
        <end position="295"/>
    </location>
</feature>
<evidence type="ECO:0000313" key="2">
    <source>
        <dbReference type="EMBL" id="CAA9519073.1"/>
    </source>
</evidence>
<sequence length="413" mass="43144">ERKERMARGLAGGRGGGAGDRRGARAVPESVEPAGARHLRRIRLDPRRDRHRGGGRAGRGAAVPVVRPRGRSLGRAGRDAVRDAGAGGELPVAGGSGRQIVAVSAADARRRLVRAGHGDAGLGQADRRALRRGARRGAGGGDLGAAGHHLAVRARARLGDRRLGLARRGAAARGLGRGRSAAAVPARDPGRTGPPGRAARRRGGVGAAARRADRPRGAPLRPLLVPRRERGVDQRRHRRARHPACAIRARPRARADGGTVAAHRLRPVAARRAARHGSADRSSQPAARGGGGGAGFCRGLRRAAARRGRAADVVRPSLPRRVDERGGPGSAALLRRAAVWAARLRRAVRDGAHGGAARHRSGHRRLRTVARRDGRLRGSAGHRLRRARDHRGAISGAARAGAGDGASCVRSDL</sequence>
<organism evidence="2">
    <name type="scientific">uncultured Sphingomonadaceae bacterium</name>
    <dbReference type="NCBI Taxonomy" id="169976"/>
    <lineage>
        <taxon>Bacteria</taxon>
        <taxon>Pseudomonadati</taxon>
        <taxon>Pseudomonadota</taxon>
        <taxon>Alphaproteobacteria</taxon>
        <taxon>Sphingomonadales</taxon>
        <taxon>Sphingomonadaceae</taxon>
        <taxon>environmental samples</taxon>
    </lineage>
</organism>
<feature type="non-terminal residue" evidence="2">
    <location>
        <position position="1"/>
    </location>
</feature>
<proteinExistence type="predicted"/>
<dbReference type="EMBL" id="CADCVW010000101">
    <property type="protein sequence ID" value="CAA9519073.1"/>
    <property type="molecule type" value="Genomic_DNA"/>
</dbReference>
<feature type="region of interest" description="Disordered" evidence="1">
    <location>
        <begin position="171"/>
        <end position="220"/>
    </location>
</feature>
<name>A0A6J4TCI6_9SPHN</name>
<evidence type="ECO:0000256" key="1">
    <source>
        <dbReference type="SAM" id="MobiDB-lite"/>
    </source>
</evidence>
<gene>
    <name evidence="2" type="ORF">AVDCRST_MAG39-2375</name>
</gene>
<reference evidence="2" key="1">
    <citation type="submission" date="2020-02" db="EMBL/GenBank/DDBJ databases">
        <authorList>
            <person name="Meier V. D."/>
        </authorList>
    </citation>
    <scope>NUCLEOTIDE SEQUENCE</scope>
    <source>
        <strain evidence="2">AVDCRST_MAG39</strain>
    </source>
</reference>
<feature type="non-terminal residue" evidence="2">
    <location>
        <position position="413"/>
    </location>
</feature>